<sequence>MVPEDESSSSGEDVNVDEHEEDNEETERDTLEESRSETLRSTTHRRQQSPHLFQSVYDKYTSSRPAAGGESPQIDAETSSSHSVIPVLHRHGLIDPPSTGNSIDNARVQFSSISHIRGQHLNQWVKWSKGVAKAPDSGFERRPLAPGEWVVVGRGTYVGDPAQILRRSSAKTGEEGYLVLIVPRIAPLWVLDSKKHKRGGRFDARLFNPDEYDLEVPEGHVHRQFSFQGKKYSHGLLIKFFRTSTLKPIHCISSRTRIFFQKHPFSTKFPFPLPDFWYFESDELVDVVDDPSVPNGRGILQIADETNYTVDFADAGTHRVEKTSLRKIVVLGDYVEVRGGRYAGAEGLVVAKHGSVLAISRKSSRKGIDMHVDANSCKRSSRAAFHHSTIPWYNVEITIIRGMYSPRAAVVKDVKRGRYNDCLVLSVYIPELECSAEVEDMNFTLKGFTSFTPLWEAHPLDPILHKQYHIDRTIRAMQSGKVPWLGIEVGIMRGPFKGSRAFVRDVNRTSNESTVSGLEITVERKVFTGNGSNRLEKVYYDQVREWRTGKPLFQYRELTRQQEFYLPDEKFEPTVVTFQRPPLMFQPLALKERPGPVDWEQLLKETEEELAKQLKEMEEMEEYERNTVICRGDTPEPIREPGPVVDIWDPFFDDEWDDLDMYRCSSPAPNNTPPACEASTSSQSLPSSPDHWLFDRRLLNIPILVDIKGGPHDTSRKKTGVFVKPTLSPIGTVVARYSTRTENFDLPHSCIAKYRKRPNGENLMIVVGGNDEHIGNLVRVIEFFHSDKAKTEICAVCGVVSGRGNAQFTGEIFELSTKHLELVEETPQDRAWAKLTLLPRVQAAARKQRRPIRQLGEVNYATLTQEIQQQNQDVAAITLSSNAVM</sequence>
<dbReference type="GeneID" id="66069130"/>
<feature type="domain" description="KOW" evidence="2">
    <location>
        <begin position="328"/>
        <end position="355"/>
    </location>
</feature>
<feature type="region of interest" description="Disordered" evidence="1">
    <location>
        <begin position="1"/>
        <end position="82"/>
    </location>
</feature>
<evidence type="ECO:0000313" key="4">
    <source>
        <dbReference type="Proteomes" id="UP001049176"/>
    </source>
</evidence>
<proteinExistence type="predicted"/>
<evidence type="ECO:0000259" key="2">
    <source>
        <dbReference type="SMART" id="SM00739"/>
    </source>
</evidence>
<dbReference type="SUPFAM" id="SSF50104">
    <property type="entry name" value="Translation proteins SH3-like domain"/>
    <property type="match status" value="1"/>
</dbReference>
<reference evidence="3" key="1">
    <citation type="journal article" date="2021" name="Genome Biol. Evol.">
        <title>The assembled and annotated genome of the fairy-ring fungus Marasmius oreades.</title>
        <authorList>
            <person name="Hiltunen M."/>
            <person name="Ament-Velasquez S.L."/>
            <person name="Johannesson H."/>
        </authorList>
    </citation>
    <scope>NUCLEOTIDE SEQUENCE</scope>
    <source>
        <strain evidence="3">03SP1</strain>
    </source>
</reference>
<feature type="compositionally biased region" description="Low complexity" evidence="1">
    <location>
        <begin position="679"/>
        <end position="688"/>
    </location>
</feature>
<feature type="region of interest" description="Disordered" evidence="1">
    <location>
        <begin position="665"/>
        <end position="688"/>
    </location>
</feature>
<dbReference type="RefSeq" id="XP_043014550.1">
    <property type="nucleotide sequence ID" value="XM_043145851.1"/>
</dbReference>
<feature type="domain" description="KOW" evidence="2">
    <location>
        <begin position="756"/>
        <end position="783"/>
    </location>
</feature>
<evidence type="ECO:0000313" key="3">
    <source>
        <dbReference type="EMBL" id="KAG7098080.1"/>
    </source>
</evidence>
<dbReference type="SMART" id="SM00739">
    <property type="entry name" value="KOW"/>
    <property type="match status" value="4"/>
</dbReference>
<feature type="domain" description="KOW" evidence="2">
    <location>
        <begin position="143"/>
        <end position="170"/>
    </location>
</feature>
<dbReference type="KEGG" id="more:E1B28_000054"/>
<gene>
    <name evidence="3" type="ORF">E1B28_000054</name>
</gene>
<dbReference type="OrthoDB" id="3048815at2759"/>
<keyword evidence="4" id="KW-1185">Reference proteome</keyword>
<name>A0A9P7V0H3_9AGAR</name>
<dbReference type="AlphaFoldDB" id="A0A9P7V0H3"/>
<feature type="domain" description="KOW" evidence="2">
    <location>
        <begin position="486"/>
        <end position="509"/>
    </location>
</feature>
<evidence type="ECO:0000256" key="1">
    <source>
        <dbReference type="SAM" id="MobiDB-lite"/>
    </source>
</evidence>
<organism evidence="3 4">
    <name type="scientific">Marasmius oreades</name>
    <name type="common">fairy-ring Marasmius</name>
    <dbReference type="NCBI Taxonomy" id="181124"/>
    <lineage>
        <taxon>Eukaryota</taxon>
        <taxon>Fungi</taxon>
        <taxon>Dikarya</taxon>
        <taxon>Basidiomycota</taxon>
        <taxon>Agaricomycotina</taxon>
        <taxon>Agaricomycetes</taxon>
        <taxon>Agaricomycetidae</taxon>
        <taxon>Agaricales</taxon>
        <taxon>Marasmiineae</taxon>
        <taxon>Marasmiaceae</taxon>
        <taxon>Marasmius</taxon>
    </lineage>
</organism>
<feature type="compositionally biased region" description="Basic and acidic residues" evidence="1">
    <location>
        <begin position="28"/>
        <end position="38"/>
    </location>
</feature>
<dbReference type="InterPro" id="IPR008991">
    <property type="entry name" value="Translation_prot_SH3-like_sf"/>
</dbReference>
<feature type="compositionally biased region" description="Acidic residues" evidence="1">
    <location>
        <begin position="14"/>
        <end position="27"/>
    </location>
</feature>
<dbReference type="InterPro" id="IPR005824">
    <property type="entry name" value="KOW"/>
</dbReference>
<dbReference type="EMBL" id="CM032181">
    <property type="protein sequence ID" value="KAG7098080.1"/>
    <property type="molecule type" value="Genomic_DNA"/>
</dbReference>
<comment type="caution">
    <text evidence="3">The sequence shown here is derived from an EMBL/GenBank/DDBJ whole genome shotgun (WGS) entry which is preliminary data.</text>
</comment>
<protein>
    <recommendedName>
        <fullName evidence="2">KOW domain-containing protein</fullName>
    </recommendedName>
</protein>
<accession>A0A9P7V0H3</accession>
<dbReference type="Proteomes" id="UP001049176">
    <property type="component" value="Chromosome 1"/>
</dbReference>